<organism evidence="1 2">
    <name type="scientific">Chitiniphilus eburneus</name>
    <dbReference type="NCBI Taxonomy" id="2571148"/>
    <lineage>
        <taxon>Bacteria</taxon>
        <taxon>Pseudomonadati</taxon>
        <taxon>Pseudomonadota</taxon>
        <taxon>Betaproteobacteria</taxon>
        <taxon>Neisseriales</taxon>
        <taxon>Chitinibacteraceae</taxon>
        <taxon>Chitiniphilus</taxon>
    </lineage>
</organism>
<dbReference type="Pfam" id="PF07963">
    <property type="entry name" value="N_methyl"/>
    <property type="match status" value="1"/>
</dbReference>
<reference evidence="1 2" key="1">
    <citation type="submission" date="2019-04" db="EMBL/GenBank/DDBJ databases">
        <title>Chitiniphilus eburnea sp. nov., a novel chitinolytic bacterium isolated from aquaculture sludge.</title>
        <authorList>
            <person name="Sheng M."/>
        </authorList>
    </citation>
    <scope>NUCLEOTIDE SEQUENCE [LARGE SCALE GENOMIC DNA]</scope>
    <source>
        <strain evidence="1 2">HX-2-15</strain>
    </source>
</reference>
<dbReference type="EMBL" id="SUMF01000022">
    <property type="protein sequence ID" value="TJZ69050.1"/>
    <property type="molecule type" value="Genomic_DNA"/>
</dbReference>
<evidence type="ECO:0000313" key="2">
    <source>
        <dbReference type="Proteomes" id="UP000310016"/>
    </source>
</evidence>
<gene>
    <name evidence="1" type="ORF">FAZ21_15215</name>
</gene>
<keyword evidence="2" id="KW-1185">Reference proteome</keyword>
<accession>A0A4U0PMH1</accession>
<dbReference type="NCBIfam" id="TIGR02532">
    <property type="entry name" value="IV_pilin_GFxxxE"/>
    <property type="match status" value="1"/>
</dbReference>
<proteinExistence type="predicted"/>
<dbReference type="InterPro" id="IPR012902">
    <property type="entry name" value="N_methyl_site"/>
</dbReference>
<evidence type="ECO:0000313" key="1">
    <source>
        <dbReference type="EMBL" id="TJZ69050.1"/>
    </source>
</evidence>
<protein>
    <submittedName>
        <fullName evidence="1">Prepilin-type N-terminal cleavage/methylation domain-containing protein</fullName>
    </submittedName>
</protein>
<dbReference type="Proteomes" id="UP000310016">
    <property type="component" value="Unassembled WGS sequence"/>
</dbReference>
<name>A0A4U0PMH1_9NEIS</name>
<sequence>MMHSSQKGFSLIEALIAVVILSSGLLVVGRFQAAKLEDTALSKQRLEAIKILNTRLESIRSRWLIRRARVDNGSMTCASGFSAKSCFANYLSGSLPTLPSSDGAYTLSNPVVVNGATASASGSFPIPIYKDVTVNAAWTYKGKNYTQAVTMRLGYPAMNGNL</sequence>
<dbReference type="PROSITE" id="PS00409">
    <property type="entry name" value="PROKAR_NTER_METHYL"/>
    <property type="match status" value="1"/>
</dbReference>
<dbReference type="AlphaFoldDB" id="A0A4U0PMH1"/>
<comment type="caution">
    <text evidence="1">The sequence shown here is derived from an EMBL/GenBank/DDBJ whole genome shotgun (WGS) entry which is preliminary data.</text>
</comment>